<evidence type="ECO:0000313" key="1">
    <source>
        <dbReference type="EMBL" id="RJL32040.1"/>
    </source>
</evidence>
<accession>A0A3A4B3T9</accession>
<dbReference type="RefSeq" id="WP_119927358.1">
    <property type="nucleotide sequence ID" value="NZ_QZEY01000005.1"/>
</dbReference>
<reference evidence="1 2" key="1">
    <citation type="submission" date="2018-09" db="EMBL/GenBank/DDBJ databases">
        <title>YIM 75507 draft genome.</title>
        <authorList>
            <person name="Tang S."/>
            <person name="Feng Y."/>
        </authorList>
    </citation>
    <scope>NUCLEOTIDE SEQUENCE [LARGE SCALE GENOMIC DNA]</scope>
    <source>
        <strain evidence="1 2">YIM 75507</strain>
    </source>
</reference>
<organism evidence="1 2">
    <name type="scientific">Bailinhaonella thermotolerans</name>
    <dbReference type="NCBI Taxonomy" id="1070861"/>
    <lineage>
        <taxon>Bacteria</taxon>
        <taxon>Bacillati</taxon>
        <taxon>Actinomycetota</taxon>
        <taxon>Actinomycetes</taxon>
        <taxon>Streptosporangiales</taxon>
        <taxon>Streptosporangiaceae</taxon>
        <taxon>Bailinhaonella</taxon>
    </lineage>
</organism>
<proteinExistence type="predicted"/>
<sequence>MSTRIPCFGCGARFAAEEYFGSCHDYDRGRDCLAWTCPRCGNRDDLRILPDGIGYGHPRGQAFAVQDTYPVPGLRRLRHDLRLEIVLDRRLWEVPATRAPRDLLTVPPA</sequence>
<name>A0A3A4B3T9_9ACTN</name>
<dbReference type="AlphaFoldDB" id="A0A3A4B3T9"/>
<gene>
    <name evidence="1" type="ORF">D5H75_16545</name>
</gene>
<protein>
    <submittedName>
        <fullName evidence="1">Uncharacterized protein</fullName>
    </submittedName>
</protein>
<keyword evidence="2" id="KW-1185">Reference proteome</keyword>
<dbReference type="Proteomes" id="UP000265768">
    <property type="component" value="Unassembled WGS sequence"/>
</dbReference>
<comment type="caution">
    <text evidence="1">The sequence shown here is derived from an EMBL/GenBank/DDBJ whole genome shotgun (WGS) entry which is preliminary data.</text>
</comment>
<evidence type="ECO:0000313" key="2">
    <source>
        <dbReference type="Proteomes" id="UP000265768"/>
    </source>
</evidence>
<dbReference type="EMBL" id="QZEY01000005">
    <property type="protein sequence ID" value="RJL32040.1"/>
    <property type="molecule type" value="Genomic_DNA"/>
</dbReference>
<dbReference type="OrthoDB" id="9804622at2"/>